<organism evidence="1 2">
    <name type="scientific">Phytoactinopolyspora mesophila</name>
    <dbReference type="NCBI Taxonomy" id="2650750"/>
    <lineage>
        <taxon>Bacteria</taxon>
        <taxon>Bacillati</taxon>
        <taxon>Actinomycetota</taxon>
        <taxon>Actinomycetes</taxon>
        <taxon>Jiangellales</taxon>
        <taxon>Jiangellaceae</taxon>
        <taxon>Phytoactinopolyspora</taxon>
    </lineage>
</organism>
<evidence type="ECO:0008006" key="3">
    <source>
        <dbReference type="Google" id="ProtNLM"/>
    </source>
</evidence>
<evidence type="ECO:0000313" key="2">
    <source>
        <dbReference type="Proteomes" id="UP000460435"/>
    </source>
</evidence>
<accession>A0A7K3LXC6</accession>
<protein>
    <recommendedName>
        <fullName evidence="3">WXG100 family type VII secretion target</fullName>
    </recommendedName>
</protein>
<dbReference type="AlphaFoldDB" id="A0A7K3LXC6"/>
<name>A0A7K3LXC6_9ACTN</name>
<evidence type="ECO:0000313" key="1">
    <source>
        <dbReference type="EMBL" id="NDL55684.1"/>
    </source>
</evidence>
<gene>
    <name evidence="1" type="ORF">F7O44_01225</name>
</gene>
<keyword evidence="2" id="KW-1185">Reference proteome</keyword>
<proteinExistence type="predicted"/>
<sequence length="107" mass="11921">MSDPEEPLVPNPVYTDLQQLRNALDQVAPDIGDALSGAMKELENGAWRGRTTATAFEAELDGHHRWLRDVVETILGQIDTRMQNTEAEVPESEATALQMLLDGNRDY</sequence>
<dbReference type="Proteomes" id="UP000460435">
    <property type="component" value="Unassembled WGS sequence"/>
</dbReference>
<comment type="caution">
    <text evidence="1">The sequence shown here is derived from an EMBL/GenBank/DDBJ whole genome shotgun (WGS) entry which is preliminary data.</text>
</comment>
<dbReference type="RefSeq" id="WP_162448372.1">
    <property type="nucleotide sequence ID" value="NZ_WLZY01000001.1"/>
</dbReference>
<reference evidence="1 2" key="1">
    <citation type="submission" date="2019-11" db="EMBL/GenBank/DDBJ databases">
        <authorList>
            <person name="Li X.-J."/>
            <person name="Feng X.-M."/>
        </authorList>
    </citation>
    <scope>NUCLEOTIDE SEQUENCE [LARGE SCALE GENOMIC DNA]</scope>
    <source>
        <strain evidence="1 2">XMNu-373</strain>
    </source>
</reference>
<dbReference type="EMBL" id="WLZY01000001">
    <property type="protein sequence ID" value="NDL55684.1"/>
    <property type="molecule type" value="Genomic_DNA"/>
</dbReference>